<dbReference type="GO" id="GO:0008757">
    <property type="term" value="F:S-adenosylmethionine-dependent methyltransferase activity"/>
    <property type="evidence" value="ECO:0007669"/>
    <property type="project" value="InterPro"/>
</dbReference>
<accession>A0A3R9P2S5</accession>
<evidence type="ECO:0000313" key="2">
    <source>
        <dbReference type="EMBL" id="RSL29836.1"/>
    </source>
</evidence>
<dbReference type="Proteomes" id="UP000275076">
    <property type="component" value="Unassembled WGS sequence"/>
</dbReference>
<sequence length="198" mass="22374">MHLGRRMEMSEKKFDPENAEKLLDEERIASLQPQQLVKHLSITPEDHIADLGAGNGLFTLLMAEQTEQPVYAVDLEPNMLDMLKDRVDTAQIHNIQYVVSDLENIQMDNDSVDKVLAAFVIHEVNSVSKALNEIKRILKSQGQCIVVEWEAKETAAGPPLSHRISSEDLIKMMQDNGFNVEYISLNNEENYAVNAIMI</sequence>
<keyword evidence="2" id="KW-0489">Methyltransferase</keyword>
<evidence type="ECO:0000259" key="1">
    <source>
        <dbReference type="Pfam" id="PF08241"/>
    </source>
</evidence>
<dbReference type="EMBL" id="RBVX01000050">
    <property type="protein sequence ID" value="RSL29836.1"/>
    <property type="molecule type" value="Genomic_DNA"/>
</dbReference>
<dbReference type="AlphaFoldDB" id="A0A3R9P2S5"/>
<dbReference type="InterPro" id="IPR013216">
    <property type="entry name" value="Methyltransf_11"/>
</dbReference>
<dbReference type="CDD" id="cd02440">
    <property type="entry name" value="AdoMet_MTases"/>
    <property type="match status" value="1"/>
</dbReference>
<evidence type="ECO:0000313" key="3">
    <source>
        <dbReference type="Proteomes" id="UP000275076"/>
    </source>
</evidence>
<name>A0A3R9P2S5_9BACI</name>
<protein>
    <submittedName>
        <fullName evidence="2">Class I SAM-dependent methyltransferase</fullName>
    </submittedName>
</protein>
<proteinExistence type="predicted"/>
<dbReference type="SUPFAM" id="SSF53335">
    <property type="entry name" value="S-adenosyl-L-methionine-dependent methyltransferases"/>
    <property type="match status" value="1"/>
</dbReference>
<dbReference type="GO" id="GO:0032259">
    <property type="term" value="P:methylation"/>
    <property type="evidence" value="ECO:0007669"/>
    <property type="project" value="UniProtKB-KW"/>
</dbReference>
<keyword evidence="2" id="KW-0808">Transferase</keyword>
<comment type="caution">
    <text evidence="2">The sequence shown here is derived from an EMBL/GenBank/DDBJ whole genome shotgun (WGS) entry which is preliminary data.</text>
</comment>
<dbReference type="OrthoDB" id="9784101at2"/>
<keyword evidence="3" id="KW-1185">Reference proteome</keyword>
<feature type="domain" description="Methyltransferase type 11" evidence="1">
    <location>
        <begin position="50"/>
        <end position="146"/>
    </location>
</feature>
<organism evidence="2 3">
    <name type="scientific">Salibacterium salarium</name>
    <dbReference type="NCBI Taxonomy" id="284579"/>
    <lineage>
        <taxon>Bacteria</taxon>
        <taxon>Bacillati</taxon>
        <taxon>Bacillota</taxon>
        <taxon>Bacilli</taxon>
        <taxon>Bacillales</taxon>
        <taxon>Bacillaceae</taxon>
    </lineage>
</organism>
<gene>
    <name evidence="2" type="ORF">D7Z54_29250</name>
</gene>
<dbReference type="PANTHER" id="PTHR43591">
    <property type="entry name" value="METHYLTRANSFERASE"/>
    <property type="match status" value="1"/>
</dbReference>
<dbReference type="Gene3D" id="3.40.50.150">
    <property type="entry name" value="Vaccinia Virus protein VP39"/>
    <property type="match status" value="1"/>
</dbReference>
<dbReference type="Pfam" id="PF08241">
    <property type="entry name" value="Methyltransf_11"/>
    <property type="match status" value="1"/>
</dbReference>
<reference evidence="2 3" key="1">
    <citation type="submission" date="2018-10" db="EMBL/GenBank/DDBJ databases">
        <title>Draft genome sequence of Bacillus salarius IM0101, isolated from a hypersaline soil in Inner Mongolia, China.</title>
        <authorList>
            <person name="Yamprayoonswat W."/>
            <person name="Boonvisut S."/>
            <person name="Jumpathong W."/>
            <person name="Sittihan S."/>
            <person name="Ruangsuj P."/>
            <person name="Wanthongcharoen S."/>
            <person name="Thongpramul N."/>
            <person name="Pimmason S."/>
            <person name="Yu B."/>
            <person name="Yasawong M."/>
        </authorList>
    </citation>
    <scope>NUCLEOTIDE SEQUENCE [LARGE SCALE GENOMIC DNA]</scope>
    <source>
        <strain evidence="2 3">IM0101</strain>
    </source>
</reference>
<dbReference type="InterPro" id="IPR029063">
    <property type="entry name" value="SAM-dependent_MTases_sf"/>
</dbReference>
<dbReference type="PANTHER" id="PTHR43591:SF24">
    <property type="entry name" value="2-METHOXY-6-POLYPRENYL-1,4-BENZOQUINOL METHYLASE, MITOCHONDRIAL"/>
    <property type="match status" value="1"/>
</dbReference>